<evidence type="ECO:0000313" key="2">
    <source>
        <dbReference type="EMBL" id="CEH15995.1"/>
    </source>
</evidence>
<organism evidence="2 3">
    <name type="scientific">Ceraceosorus bombacis</name>
    <dbReference type="NCBI Taxonomy" id="401625"/>
    <lineage>
        <taxon>Eukaryota</taxon>
        <taxon>Fungi</taxon>
        <taxon>Dikarya</taxon>
        <taxon>Basidiomycota</taxon>
        <taxon>Ustilaginomycotina</taxon>
        <taxon>Exobasidiomycetes</taxon>
        <taxon>Ceraceosorales</taxon>
        <taxon>Ceraceosoraceae</taxon>
        <taxon>Ceraceosorus</taxon>
    </lineage>
</organism>
<dbReference type="PANTHER" id="PTHR11439:SF467">
    <property type="entry name" value="INTEGRASE CATALYTIC DOMAIN-CONTAINING PROTEIN"/>
    <property type="match status" value="1"/>
</dbReference>
<dbReference type="STRING" id="401625.A0A0P1BJC3"/>
<accession>A0A0P1BJC3</accession>
<dbReference type="CDD" id="cd09272">
    <property type="entry name" value="RNase_HI_RT_Ty1"/>
    <property type="match status" value="1"/>
</dbReference>
<sequence length="572" mass="63777">MVRNFVAQELDVSAETINRLPSGEFAYGLAANFAVTADPRSYKQAMASPSKSDWHKAMQAELLALETLRTWRQVPTPENTPLIHCQWIYKTKKKADGTVDRYKARVVARGDQQEADSADTYAPVANMSSHRLLCSLAAHHNWPMHPIDVDTAYLNAARTGDPVFMHPPPGYNIKPGHCLEVNMALYGLRTSALDWFQCWTKAMQQLRFRKSVVDPCVFVRVENGSRTYIGIHVDDGIIVGSDLRAVEQVKSDLRKHFKIKDMGNASNVLGIQITRDKSGIYLSQQAYLNTVSERFKSLQGKAAPTPLSHHKVLNNTEPAGPVPYLQLLGSLMYAMIGTRPDPAHALGVLSRHASSPTIGHWNSLINVLEYTRSTAHLRLAYRSTSTPPRISVYCNSDFSADTETSRSTSGHIVLLGGHAVVWSSRRQPRVAHSTTEAEYVEMGSAAQSAIHICELLKDIELPHLASAPAQVHCDNEGAVKTATNGKKSYRNRHIRVDDHFVREVVQTGKVEFIPTRTKDMLADIFTKLGKNTRTNFLSCTEYSRLEVHYPAVVFHKQASVLEHCFINGQDKE</sequence>
<dbReference type="Proteomes" id="UP000054845">
    <property type="component" value="Unassembled WGS sequence"/>
</dbReference>
<evidence type="ECO:0000259" key="1">
    <source>
        <dbReference type="Pfam" id="PF07727"/>
    </source>
</evidence>
<evidence type="ECO:0000313" key="3">
    <source>
        <dbReference type="Proteomes" id="UP000054845"/>
    </source>
</evidence>
<dbReference type="SUPFAM" id="SSF56672">
    <property type="entry name" value="DNA/RNA polymerases"/>
    <property type="match status" value="1"/>
</dbReference>
<dbReference type="AlphaFoldDB" id="A0A0P1BJC3"/>
<feature type="domain" description="Reverse transcriptase Ty1/copia-type" evidence="1">
    <location>
        <begin position="69"/>
        <end position="306"/>
    </location>
</feature>
<reference evidence="2 3" key="1">
    <citation type="submission" date="2014-09" db="EMBL/GenBank/DDBJ databases">
        <authorList>
            <person name="Magalhaes I.L.F."/>
            <person name="Oliveira U."/>
            <person name="Santos F.R."/>
            <person name="Vidigal T.H.D.A."/>
            <person name="Brescovit A.D."/>
            <person name="Santos A.J."/>
        </authorList>
    </citation>
    <scope>NUCLEOTIDE SEQUENCE [LARGE SCALE GENOMIC DNA]</scope>
</reference>
<dbReference type="InterPro" id="IPR043502">
    <property type="entry name" value="DNA/RNA_pol_sf"/>
</dbReference>
<dbReference type="EMBL" id="CCYA01000273">
    <property type="protein sequence ID" value="CEH15995.1"/>
    <property type="molecule type" value="Genomic_DNA"/>
</dbReference>
<dbReference type="OrthoDB" id="3344688at2759"/>
<dbReference type="Pfam" id="PF07727">
    <property type="entry name" value="RVT_2"/>
    <property type="match status" value="1"/>
</dbReference>
<dbReference type="PANTHER" id="PTHR11439">
    <property type="entry name" value="GAG-POL-RELATED RETROTRANSPOSON"/>
    <property type="match status" value="1"/>
</dbReference>
<dbReference type="InterPro" id="IPR013103">
    <property type="entry name" value="RVT_2"/>
</dbReference>
<proteinExistence type="predicted"/>
<name>A0A0P1BJC3_9BASI</name>
<keyword evidence="3" id="KW-1185">Reference proteome</keyword>
<protein>
    <submittedName>
        <fullName evidence="2">Gag-pol polyprotein</fullName>
    </submittedName>
</protein>